<feature type="region of interest" description="Disordered" evidence="1">
    <location>
        <begin position="1"/>
        <end position="22"/>
    </location>
</feature>
<accession>A0AAQ3L539</accession>
<evidence type="ECO:0000313" key="2">
    <source>
        <dbReference type="EMBL" id="WOL20470.1"/>
    </source>
</evidence>
<evidence type="ECO:0000313" key="3">
    <source>
        <dbReference type="Proteomes" id="UP001327560"/>
    </source>
</evidence>
<proteinExistence type="predicted"/>
<protein>
    <submittedName>
        <fullName evidence="2">Uncharacterized protein</fullName>
    </submittedName>
</protein>
<gene>
    <name evidence="2" type="ORF">Cni_G29275</name>
</gene>
<reference evidence="2 3" key="1">
    <citation type="submission" date="2023-10" db="EMBL/GenBank/DDBJ databases">
        <title>Chromosome-scale genome assembly provides insights into flower coloration mechanisms of Canna indica.</title>
        <authorList>
            <person name="Li C."/>
        </authorList>
    </citation>
    <scope>NUCLEOTIDE SEQUENCE [LARGE SCALE GENOMIC DNA]</scope>
    <source>
        <tissue evidence="2">Flower</tissue>
    </source>
</reference>
<dbReference type="PANTHER" id="PTHR33240">
    <property type="entry name" value="OS08G0508500 PROTEIN"/>
    <property type="match status" value="1"/>
</dbReference>
<feature type="compositionally biased region" description="Basic and acidic residues" evidence="1">
    <location>
        <begin position="1"/>
        <end position="13"/>
    </location>
</feature>
<feature type="compositionally biased region" description="Basic and acidic residues" evidence="1">
    <location>
        <begin position="58"/>
        <end position="67"/>
    </location>
</feature>
<dbReference type="PANTHER" id="PTHR33240:SF15">
    <property type="entry name" value="GAG-PRO-LIKE PROTEIN"/>
    <property type="match status" value="1"/>
</dbReference>
<sequence>MTKAIKLHDDHNSTKVNVQGHKEKVDSFIKKEELREAKKTDWKNLRATVKDKKSKKGERKESSRANEPRGTIDYITDRFAGGGESSSARKSSLRTIMAVNSGTDPCQPIPKTLIIVFYESNFRETDQNLHDPIIISVIAGNFIIKKVHVDQGSSADILFHSTFQKMQLTKASLTPSKGDLVGFSGEMVDIRGAMWLRTAFNSKSKVKIIDVQYLVINIPCPYHMILRRPSESRHVARQPERRPMVL</sequence>
<feature type="region of interest" description="Disordered" evidence="1">
    <location>
        <begin position="45"/>
        <end position="70"/>
    </location>
</feature>
<keyword evidence="3" id="KW-1185">Reference proteome</keyword>
<dbReference type="EMBL" id="CP136898">
    <property type="protein sequence ID" value="WOL20470.1"/>
    <property type="molecule type" value="Genomic_DNA"/>
</dbReference>
<evidence type="ECO:0000256" key="1">
    <source>
        <dbReference type="SAM" id="MobiDB-lite"/>
    </source>
</evidence>
<name>A0AAQ3L539_9LILI</name>
<dbReference type="AlphaFoldDB" id="A0AAQ3L539"/>
<dbReference type="Proteomes" id="UP001327560">
    <property type="component" value="Chromosome 9"/>
</dbReference>
<organism evidence="2 3">
    <name type="scientific">Canna indica</name>
    <name type="common">Indian-shot</name>
    <dbReference type="NCBI Taxonomy" id="4628"/>
    <lineage>
        <taxon>Eukaryota</taxon>
        <taxon>Viridiplantae</taxon>
        <taxon>Streptophyta</taxon>
        <taxon>Embryophyta</taxon>
        <taxon>Tracheophyta</taxon>
        <taxon>Spermatophyta</taxon>
        <taxon>Magnoliopsida</taxon>
        <taxon>Liliopsida</taxon>
        <taxon>Zingiberales</taxon>
        <taxon>Cannaceae</taxon>
        <taxon>Canna</taxon>
    </lineage>
</organism>